<dbReference type="PROSITE" id="PS50077">
    <property type="entry name" value="HEAT_REPEAT"/>
    <property type="match status" value="4"/>
</dbReference>
<dbReference type="Pfam" id="PF24987">
    <property type="entry name" value="HEAT_EF3_N"/>
    <property type="match status" value="1"/>
</dbReference>
<dbReference type="InterPro" id="IPR057546">
    <property type="entry name" value="HEAT_GCN1"/>
</dbReference>
<feature type="repeat" description="HEAT" evidence="3">
    <location>
        <begin position="2015"/>
        <end position="2052"/>
    </location>
</feature>
<dbReference type="SMART" id="SM01349">
    <property type="entry name" value="TOG"/>
    <property type="match status" value="2"/>
</dbReference>
<dbReference type="KEGG" id="bnn:FOA43_000715"/>
<dbReference type="InterPro" id="IPR056810">
    <property type="entry name" value="GNC1-like_N"/>
</dbReference>
<dbReference type="InterPro" id="IPR016024">
    <property type="entry name" value="ARM-type_fold"/>
</dbReference>
<keyword evidence="2" id="KW-0677">Repeat</keyword>
<evidence type="ECO:0000256" key="1">
    <source>
        <dbReference type="ARBA" id="ARBA00007366"/>
    </source>
</evidence>
<evidence type="ECO:0000256" key="4">
    <source>
        <dbReference type="SAM" id="Coils"/>
    </source>
</evidence>
<dbReference type="RefSeq" id="XP_038776970.1">
    <property type="nucleotide sequence ID" value="XM_038921042.1"/>
</dbReference>
<dbReference type="PANTHER" id="PTHR23346">
    <property type="entry name" value="TRANSLATIONAL ACTIVATOR GCN1-RELATED"/>
    <property type="match status" value="1"/>
</dbReference>
<dbReference type="GO" id="GO:0006417">
    <property type="term" value="P:regulation of translation"/>
    <property type="evidence" value="ECO:0007669"/>
    <property type="project" value="TreeGrafter"/>
</dbReference>
<dbReference type="Pfam" id="PF12074">
    <property type="entry name" value="Gcn1_N"/>
    <property type="match status" value="1"/>
</dbReference>
<keyword evidence="4" id="KW-0175">Coiled coil</keyword>
<dbReference type="Pfam" id="PF23271">
    <property type="entry name" value="HEAT_GCN1"/>
    <property type="match status" value="1"/>
</dbReference>
<feature type="domain" description="TOG" evidence="5">
    <location>
        <begin position="1698"/>
        <end position="1952"/>
    </location>
</feature>
<feature type="repeat" description="HEAT" evidence="3">
    <location>
        <begin position="1711"/>
        <end position="1750"/>
    </location>
</feature>
<keyword evidence="7" id="KW-1185">Reference proteome</keyword>
<dbReference type="GO" id="GO:0019887">
    <property type="term" value="F:protein kinase regulator activity"/>
    <property type="evidence" value="ECO:0007669"/>
    <property type="project" value="TreeGrafter"/>
</dbReference>
<dbReference type="GeneID" id="62194116"/>
<sequence>MPGQISNKTLWLEEVIPQIDVLMSTSSTSSLNKALSKLHTSLKKKEAASELTVKQVELIWISIFNSFTRCPFDSKLSQLVMRVFSDILALDFDIYAEKLCKFIYTCSLKPIATAVELTLLGWITFLCRELTEKHSFYGVVCDLLVPSSVLLFNHVSERIADLDKKDHHKIRSLGTVISEIKSQYMLILSYYSEDDNCLDKLVTAICNERLPINGILANIGILSGAALELKTRRNFPKPYDQLNSNAMEIVKFFDNECLGPKVSLTFASLHQFEHFVACFVHQSEFLELLPSLQKASLRNSEMAFNKVIPSIFKAVDSSKFDVINTVVSSRKFFSSLMSSLKSSKVTVREGGASAIAVLVSKLSQTSQKEPLVELLAELFKILKSLSPTATEQKVLIYRIISSVPAIIPTDVEDKIITDVLSCSSSDTHEESLSASLRTAFSFFLHTLTSGTASSDLINSVTASTEKGLNDKNQSLRACWCMSIGSALLHVSDNDKVNQFITDKIIGSLSEILKTCIRYPLPSVTNKLIGGGYAAAYILMFLNKNCREIVLKSLVGVDSKPCILTNLKLIEKLTSEETQIWFIRALYSAASFLEDNSMSFGYVALYTCISRNVLNKAHILSYRLLHESITRNQKPICASCISAVNDLIHQPCTYDHDLNLDTQYLHAFISSLTRPSSGLDKEILEITLIGLLIPCYHEKFAVLRNKWVGVCQSADVDPGYLVSKYDSAIIEQLSTALMEDTEVTVPSNVYSAVCNAIANISFISPSSTVPRLTHIIAKDMDTISDLNIDDEKVAIWKGNEGEMVVNILEKSNIKRQQLLNKNSKDYETMKWEQEVRKKLEEKKKIAKQLTKEEKVLVEQQLKYESSIRKIVEKHYLTLRRGLEIIIALSNEASAADNNSEEWFPVAVSKILKLLNSESAKKLVGELATKCFLAMSRVLTITGLTGTSSIKWIGASTLRLYNIESIPLIYTPKDLTELISSQLFSLKISSDKGQFTSITLMYLLPLLIRVIEYGKKYVTTNHKENQVHMEDDYVDEAPQEEQLALALSIISSNSETFADENIPRFNLLTDLIDLMTIPSKAKLVKECFVPLAQSISVNITGDDLLVLLKACISESKFVRTTVLETIDQEFDLSDLGFNEEIWIARFDTDAGNRELGKTIWEESNFSLDSSVPDKLLSFLNNKSESVRLSVAHSVASCLIELSDESLFAKTLDDLLSLYREKSRPPEPETNEFGLVINTDTPVDTWEERSGVALSLKFLAPLFKNPVLVEKVFRFLVYERVLIDKNEEIRLELKDAGMNIINQHGKANVETLISILENGLASKEGTAQDQDKLKESVIILYGNLAHHLDADDSRVVSIVSRLLKALDTPSEDVQLAISDCIAPLIILAHSNLADYFDKLYAKLFEGKSLAQRRGAAYGIAGLVKGEGLKALTDFDVTRNLEEASDDKSNAKKREGVLFAIECLSQSLGSMFEPYVLEMLPIVLKSFGDSSAEVRNATSYAAKEIMMNTTSYGIEKLIPMAIDNLDDISWRAKKGSVQLLGSMAYLDPAQLSSSLPTIVPEIVGVLNDSHKEVRKAADRALKQFGEVIRNPEIQKLVPTLLKAIGDPTKYTDAALDGLINTQFVHYIDGPSMALIIHVIDRGMHDRSASTKKKAAQIVGNMSILVDSKDLLPYLPMLVSQLQESIVDPVPQTRATAARALGILVERLGEDRFPDLIPKLLAILQDESRPGDRMGSAQALAEVIRGLGLSKLDELLPEILTGTNSPKAYVREGFLPILLFLPACLGNRFAPYLSKAIPPILNGLADSDDDIRDIALRAGRLIVSNYANKAIDLLLPELEKGMSDDNARIRLSSVELTGDLLFKISGISGNQAFSEDPTILSNVAKTFNEILGEERRNQILSSLFVCRSDISGGVRIGATNIWKALVANTPKTVKEILPTLTQIIVRRLASSQIEQRTIAATALGDMVKRVGSNALSQILPTLEESLVLSDADAKQGICIALRELIESSSTSSIEQYQDILVRIIRSALTDANSSVRETAAQAFDVLQGTIGNSAIDDVLPQLLEKLESDNQSEDALSALQEIMSKKSDVIFPILIPTLLKVPINAKALSALSQVAGSALYRKLSTIINALVNAILEGQGDREELLSALSSIVLSVNTDEGSHPLMREILALMRNEDHEKAVVIFEVLPRFFEESSLDYSVYAQDIVTQCIFALDDKDRTVAKNSFNSLSALVNKLPKEQLDSLVAPAEQTLSLIGKTGEDLYAFSLPRGPNCVLPIFLYGLMYGDSQQREQSANAIAFIVEHTPATTLKPFVTIIVGPLIRVIGERFSADVKSAILLALNKLFGKIPQYLRPFIPQLQRTFIKSLSDPSSDILRTRAAKALGTLIKYQPRVDPLVTELLAGARAIGSTNIGIQTSILKALLEVVDKAESKMSERCKNGIMSLVENEVFKDDVGEETVVAYARLIGSLSKILSKDEATNLLSSKVLNADMNDSNSARFAVLVLNALLKDSPDNIFAYGMFAEICEFIEKACDSNMPYVSDNSVIALGKLLLSSDKMKASVEDYEDSLDNLIQQLCVSIQKPVSNSLDTRRLALIVIRTICRYQYEFVVKSHLEIFVPSVFVCVRDPVIPVKLAAEKCFLAVLNLVSDESNANYKCWIESNNGATVVKSAAGTSIQMKSISEYVKRVATRLAKVERERIASGGDKEVMFSDQYEDEREIWAVGGVDLSKD</sequence>
<evidence type="ECO:0000256" key="2">
    <source>
        <dbReference type="ARBA" id="ARBA00022737"/>
    </source>
</evidence>
<feature type="repeat" description="HEAT" evidence="3">
    <location>
        <begin position="1673"/>
        <end position="1711"/>
    </location>
</feature>
<dbReference type="GO" id="GO:0005829">
    <property type="term" value="C:cytosol"/>
    <property type="evidence" value="ECO:0007669"/>
    <property type="project" value="TreeGrafter"/>
</dbReference>
<dbReference type="Gene3D" id="1.25.10.10">
    <property type="entry name" value="Leucine-rich Repeat Variant"/>
    <property type="match status" value="8"/>
</dbReference>
<dbReference type="OrthoDB" id="5148094at2759"/>
<dbReference type="Pfam" id="PF25801">
    <property type="entry name" value="HEAT_GCN1_C_2"/>
    <property type="match status" value="1"/>
</dbReference>
<gene>
    <name evidence="6" type="ORF">FOA43_000715</name>
</gene>
<dbReference type="Proteomes" id="UP000662931">
    <property type="component" value="Chromosome 1"/>
</dbReference>
<dbReference type="Pfam" id="PF24916">
    <property type="entry name" value="HEAT_GCN1_fung"/>
    <property type="match status" value="1"/>
</dbReference>
<accession>A0A875RZE4</accession>
<protein>
    <recommendedName>
        <fullName evidence="5">TOG domain-containing protein</fullName>
    </recommendedName>
</protein>
<dbReference type="GO" id="GO:0034198">
    <property type="term" value="P:cellular response to amino acid starvation"/>
    <property type="evidence" value="ECO:0007669"/>
    <property type="project" value="TreeGrafter"/>
</dbReference>
<dbReference type="PANTHER" id="PTHR23346:SF7">
    <property type="entry name" value="STALLED RIBOSOME SENSOR GCN1"/>
    <property type="match status" value="1"/>
</dbReference>
<name>A0A875RZE4_EENNA</name>
<feature type="coiled-coil region" evidence="4">
    <location>
        <begin position="831"/>
        <end position="858"/>
    </location>
</feature>
<dbReference type="InterPro" id="IPR021133">
    <property type="entry name" value="HEAT_type_2"/>
</dbReference>
<proteinExistence type="inferred from homology"/>
<dbReference type="InterPro" id="IPR056809">
    <property type="entry name" value="HEAT_GCN1_fung"/>
</dbReference>
<feature type="repeat" description="HEAT" evidence="3">
    <location>
        <begin position="1554"/>
        <end position="1592"/>
    </location>
</feature>
<dbReference type="Pfam" id="PF24993">
    <property type="entry name" value="GNC1_N"/>
    <property type="match status" value="1"/>
</dbReference>
<feature type="domain" description="TOG" evidence="5">
    <location>
        <begin position="1376"/>
        <end position="1613"/>
    </location>
</feature>
<dbReference type="Pfam" id="PF24984">
    <property type="entry name" value="HEAT_EF3_GNC1"/>
    <property type="match status" value="1"/>
</dbReference>
<comment type="similarity">
    <text evidence="1">Belongs to the GCN1 family.</text>
</comment>
<evidence type="ECO:0000313" key="7">
    <source>
        <dbReference type="Proteomes" id="UP000662931"/>
    </source>
</evidence>
<evidence type="ECO:0000256" key="3">
    <source>
        <dbReference type="PROSITE-ProRule" id="PRU00103"/>
    </source>
</evidence>
<evidence type="ECO:0000259" key="5">
    <source>
        <dbReference type="SMART" id="SM01349"/>
    </source>
</evidence>
<dbReference type="InterPro" id="IPR034085">
    <property type="entry name" value="TOG"/>
</dbReference>
<dbReference type="EMBL" id="CP064812">
    <property type="protein sequence ID" value="QPG73405.1"/>
    <property type="molecule type" value="Genomic_DNA"/>
</dbReference>
<organism evidence="6 7">
    <name type="scientific">Eeniella nana</name>
    <name type="common">Yeast</name>
    <name type="synonym">Brettanomyces nanus</name>
    <dbReference type="NCBI Taxonomy" id="13502"/>
    <lineage>
        <taxon>Eukaryota</taxon>
        <taxon>Fungi</taxon>
        <taxon>Dikarya</taxon>
        <taxon>Ascomycota</taxon>
        <taxon>Saccharomycotina</taxon>
        <taxon>Pichiomycetes</taxon>
        <taxon>Pichiales</taxon>
        <taxon>Pichiaceae</taxon>
        <taxon>Brettanomyces</taxon>
    </lineage>
</organism>
<dbReference type="SUPFAM" id="SSF48371">
    <property type="entry name" value="ARM repeat"/>
    <property type="match status" value="3"/>
</dbReference>
<reference evidence="6" key="1">
    <citation type="submission" date="2020-10" db="EMBL/GenBank/DDBJ databases">
        <authorList>
            <person name="Roach M.J.R."/>
        </authorList>
    </citation>
    <scope>NUCLEOTIDE SEQUENCE</scope>
    <source>
        <strain evidence="6">CBS 1945</strain>
    </source>
</reference>
<evidence type="ECO:0000313" key="6">
    <source>
        <dbReference type="EMBL" id="QPG73405.1"/>
    </source>
</evidence>
<dbReference type="InterPro" id="IPR011989">
    <property type="entry name" value="ARM-like"/>
</dbReference>
<dbReference type="InterPro" id="IPR022716">
    <property type="entry name" value="Gcn1_N"/>
</dbReference>